<feature type="domain" description="BTB" evidence="2">
    <location>
        <begin position="24"/>
        <end position="93"/>
    </location>
</feature>
<dbReference type="InterPro" id="IPR000210">
    <property type="entry name" value="BTB/POZ_dom"/>
</dbReference>
<dbReference type="Proteomes" id="UP001447188">
    <property type="component" value="Unassembled WGS sequence"/>
</dbReference>
<feature type="region of interest" description="Disordered" evidence="1">
    <location>
        <begin position="91"/>
        <end position="125"/>
    </location>
</feature>
<name>A0ABR3GFB2_9PEZI</name>
<organism evidence="3 4">
    <name type="scientific">Discina gigas</name>
    <dbReference type="NCBI Taxonomy" id="1032678"/>
    <lineage>
        <taxon>Eukaryota</taxon>
        <taxon>Fungi</taxon>
        <taxon>Dikarya</taxon>
        <taxon>Ascomycota</taxon>
        <taxon>Pezizomycotina</taxon>
        <taxon>Pezizomycetes</taxon>
        <taxon>Pezizales</taxon>
        <taxon>Discinaceae</taxon>
        <taxon>Discina</taxon>
    </lineage>
</organism>
<dbReference type="Gene3D" id="3.30.710.10">
    <property type="entry name" value="Potassium Channel Kv1.1, Chain A"/>
    <property type="match status" value="1"/>
</dbReference>
<evidence type="ECO:0000313" key="4">
    <source>
        <dbReference type="Proteomes" id="UP001447188"/>
    </source>
</evidence>
<dbReference type="Pfam" id="PF00651">
    <property type="entry name" value="BTB"/>
    <property type="match status" value="1"/>
</dbReference>
<dbReference type="InterPro" id="IPR011333">
    <property type="entry name" value="SKP1/BTB/POZ_sf"/>
</dbReference>
<dbReference type="EMBL" id="JBBBZM010000088">
    <property type="protein sequence ID" value="KAL0634671.1"/>
    <property type="molecule type" value="Genomic_DNA"/>
</dbReference>
<proteinExistence type="predicted"/>
<dbReference type="SUPFAM" id="SSF54695">
    <property type="entry name" value="POZ domain"/>
    <property type="match status" value="1"/>
</dbReference>
<gene>
    <name evidence="3" type="ORF">Q9L58_006397</name>
</gene>
<evidence type="ECO:0000259" key="2">
    <source>
        <dbReference type="PROSITE" id="PS50097"/>
    </source>
</evidence>
<evidence type="ECO:0000313" key="3">
    <source>
        <dbReference type="EMBL" id="KAL0634671.1"/>
    </source>
</evidence>
<evidence type="ECO:0000256" key="1">
    <source>
        <dbReference type="SAM" id="MobiDB-lite"/>
    </source>
</evidence>
<dbReference type="CDD" id="cd18186">
    <property type="entry name" value="BTB_POZ_ZBTB_KLHL-like"/>
    <property type="match status" value="1"/>
</dbReference>
<dbReference type="PANTHER" id="PTHR47843">
    <property type="entry name" value="BTB DOMAIN-CONTAINING PROTEIN-RELATED"/>
    <property type="match status" value="1"/>
</dbReference>
<dbReference type="PROSITE" id="PS50097">
    <property type="entry name" value="BTB"/>
    <property type="match status" value="1"/>
</dbReference>
<protein>
    <recommendedName>
        <fullName evidence="2">BTB domain-containing protein</fullName>
    </recommendedName>
</protein>
<reference evidence="3 4" key="1">
    <citation type="submission" date="2024-02" db="EMBL/GenBank/DDBJ databases">
        <title>Discinaceae phylogenomics.</title>
        <authorList>
            <person name="Dirks A.C."/>
            <person name="James T.Y."/>
        </authorList>
    </citation>
    <scope>NUCLEOTIDE SEQUENCE [LARGE SCALE GENOMIC DNA]</scope>
    <source>
        <strain evidence="3 4">ACD0624</strain>
    </source>
</reference>
<comment type="caution">
    <text evidence="3">The sequence shown here is derived from an EMBL/GenBank/DDBJ whole genome shotgun (WGS) entry which is preliminary data.</text>
</comment>
<sequence length="437" mass="48860">MSDQAQEVPSSGASAPSLGRFMTSEVFELVANDDVRFYVNKDILASKSKPFREATSGTWKESTDRRIDLKDWDSDTVARLVEFLYVQNYPYPDPTPLGDPEHTDSGPEALQPTDETTDSGLDPSRPLTPLSECLSKYIPPEDDAPITDEERLEDFDPADYDYEDILLAHAKVYALANYKSVDTLRTLALKRLLLALSRIHPIQPASHISLNVVDLASYVYANTDHLVRSEEPLRKLMSQFIALNFAAFQTEPKAVELVAKGGDFVKDIMAKICRRIPEPEGGIAIVGRSRKGYISGIKVVYGNFAAPPPDRVTEITGGDCNISNPFQDPHTIWLVPEYTKRANDACTGFSVLRSRITQYSNQNLDRTHGGYRYLVPQKAAPVLEKITEVSLVRWLRGDDPDDDYASKGYDGMSGEIRNGDSDYSLHLMWKTVKTRRA</sequence>
<accession>A0ABR3GFB2</accession>
<keyword evidence="4" id="KW-1185">Reference proteome</keyword>